<accession>A0A0S2IRX7</accession>
<dbReference type="AlphaFoldDB" id="A0A0S2IRX7"/>
<evidence type="ECO:0000313" key="2">
    <source>
        <dbReference type="Proteomes" id="UP000058857"/>
    </source>
</evidence>
<name>A0A0S2IRX7_LEPBO</name>
<proteinExistence type="predicted"/>
<reference evidence="1 2" key="1">
    <citation type="journal article" date="2015" name="PLoS Negl. Trop. Dis.">
        <title>Distribution of Plasmids in Distinct Leptospira Pathogenic Species.</title>
        <authorList>
            <person name="Wang Y."/>
            <person name="Zhuang X."/>
            <person name="Zhong Y."/>
            <person name="Zhang C."/>
            <person name="Zhang Y."/>
            <person name="Zeng L."/>
            <person name="Zhu Y."/>
            <person name="He P."/>
            <person name="Dong K."/>
            <person name="Pal U."/>
            <person name="Guo X."/>
            <person name="Qin J."/>
        </authorList>
    </citation>
    <scope>NUCLEOTIDE SEQUENCE [LARGE SCALE GENOMIC DNA]</scope>
    <source>
        <strain evidence="1 2">56604</strain>
    </source>
</reference>
<organism evidence="1">
    <name type="scientific">Leptospira borgpetersenii serovar Ballum</name>
    <dbReference type="NCBI Taxonomy" id="280505"/>
    <lineage>
        <taxon>Bacteria</taxon>
        <taxon>Pseudomonadati</taxon>
        <taxon>Spirochaetota</taxon>
        <taxon>Spirochaetia</taxon>
        <taxon>Leptospirales</taxon>
        <taxon>Leptospiraceae</taxon>
        <taxon>Leptospira</taxon>
    </lineage>
</organism>
<dbReference type="PATRIC" id="fig|280505.15.peg.2111"/>
<gene>
    <name evidence="1" type="ORF">LBBP_02158</name>
</gene>
<protein>
    <submittedName>
        <fullName evidence="1">Uncharacterized protein</fullName>
    </submittedName>
</protein>
<dbReference type="EMBL" id="CP012029">
    <property type="protein sequence ID" value="ALO26418.1"/>
    <property type="molecule type" value="Genomic_DNA"/>
</dbReference>
<sequence>MEVSTSEILGQIFNFCFKLDSVHSNQYRIYEKIRFKPLRLLLES</sequence>
<evidence type="ECO:0000313" key="1">
    <source>
        <dbReference type="EMBL" id="ALO26418.1"/>
    </source>
</evidence>
<dbReference type="Proteomes" id="UP000058857">
    <property type="component" value="Chromosome 1"/>
</dbReference>